<keyword evidence="5" id="KW-1133">Transmembrane helix</keyword>
<dbReference type="CDD" id="cd03784">
    <property type="entry name" value="GT1_Gtf-like"/>
    <property type="match status" value="1"/>
</dbReference>
<organism evidence="6 7">
    <name type="scientific">Saccoglossus kowalevskii</name>
    <name type="common">Acorn worm</name>
    <dbReference type="NCBI Taxonomy" id="10224"/>
    <lineage>
        <taxon>Eukaryota</taxon>
        <taxon>Metazoa</taxon>
        <taxon>Hemichordata</taxon>
        <taxon>Enteropneusta</taxon>
        <taxon>Harrimaniidae</taxon>
        <taxon>Saccoglossus</taxon>
    </lineage>
</organism>
<dbReference type="RefSeq" id="XP_002740077.1">
    <property type="nucleotide sequence ID" value="XM_002740031.1"/>
</dbReference>
<dbReference type="PANTHER" id="PTHR48043">
    <property type="entry name" value="EG:EG0003.4 PROTEIN-RELATED"/>
    <property type="match status" value="1"/>
</dbReference>
<keyword evidence="5" id="KW-0472">Membrane</keyword>
<protein>
    <recommendedName>
        <fullName evidence="5">UDP-glucuronosyltransferase</fullName>
        <ecNumber evidence="5">2.4.1.17</ecNumber>
    </recommendedName>
</protein>
<evidence type="ECO:0000256" key="4">
    <source>
        <dbReference type="RuleBase" id="RU003718"/>
    </source>
</evidence>
<sequence length="519" mass="58639">MQKLKKAAGIKNEDGNFTLGDLRCDKDTKKQYTKNIKPFERMGKHKILLAVLYVLILGFHVVHCANILIYGMHAAGSHTQNIAYVGEALIRHGHSVDVLTVSSDKFIHLYTELGVPTLEPVIINYENEDILPHFFDNKLTYGEAFEKMVGTNAAQCDAVLQHKKHLRDTLKPYDIAVTDAVCHCCAMLLKYIGIPYVLLHTMKDVGYATDVTAPLSYYPIEETTMMLTNKMTFTDRLQNTLASLLLPSYKDINMAFLRLYHKHNITPGIYSFQQASLHLLVKDFTIDYVHPLIPNVVPIGLLTTRPANGLPSELEEFMHSSGNEGVIVVSLGTLDQLLQVFSDNIKIVKWVNQNDILGHPKTRLFLTHGGTSSYREAIYHGVPMVCIPLMFDQYDTAAKIISKGVGSYVKMKSLNNENLYEAMVEVLSNKKYSEKAKQLSAIVKDVPMNATDTAVFWIEHVLQHGVTHLTFHEKQLSVIEYYLLDVLTVIAGTICIIFWSLRWFVVVLKRSVTNTTKYK</sequence>
<dbReference type="Pfam" id="PF00201">
    <property type="entry name" value="UDPGT"/>
    <property type="match status" value="2"/>
</dbReference>
<dbReference type="InterPro" id="IPR035595">
    <property type="entry name" value="UDP_glycos_trans_CS"/>
</dbReference>
<evidence type="ECO:0000256" key="3">
    <source>
        <dbReference type="ARBA" id="ARBA00022679"/>
    </source>
</evidence>
<feature type="transmembrane region" description="Helical" evidence="5">
    <location>
        <begin position="481"/>
        <end position="501"/>
    </location>
</feature>
<comment type="catalytic activity">
    <reaction evidence="5">
        <text>glucuronate acceptor + UDP-alpha-D-glucuronate = acceptor beta-D-glucuronoside + UDP + H(+)</text>
        <dbReference type="Rhea" id="RHEA:21032"/>
        <dbReference type="ChEBI" id="CHEBI:15378"/>
        <dbReference type="ChEBI" id="CHEBI:58052"/>
        <dbReference type="ChEBI" id="CHEBI:58223"/>
        <dbReference type="ChEBI" id="CHEBI:132367"/>
        <dbReference type="ChEBI" id="CHEBI:132368"/>
        <dbReference type="EC" id="2.4.1.17"/>
    </reaction>
</comment>
<comment type="similarity">
    <text evidence="1 4">Belongs to the UDP-glycosyltransferase family.</text>
</comment>
<dbReference type="GeneID" id="100368205"/>
<comment type="caution">
    <text evidence="5">Lacks conserved residue(s) required for the propagation of feature annotation.</text>
</comment>
<dbReference type="Proteomes" id="UP000694865">
    <property type="component" value="Unplaced"/>
</dbReference>
<evidence type="ECO:0000256" key="1">
    <source>
        <dbReference type="ARBA" id="ARBA00009995"/>
    </source>
</evidence>
<dbReference type="InterPro" id="IPR002213">
    <property type="entry name" value="UDP_glucos_trans"/>
</dbReference>
<dbReference type="EC" id="2.4.1.17" evidence="5"/>
<proteinExistence type="inferred from homology"/>
<feature type="transmembrane region" description="Helical" evidence="5">
    <location>
        <begin position="47"/>
        <end position="72"/>
    </location>
</feature>
<evidence type="ECO:0000256" key="2">
    <source>
        <dbReference type="ARBA" id="ARBA00022676"/>
    </source>
</evidence>
<keyword evidence="5" id="KW-0812">Transmembrane</keyword>
<reference evidence="7" key="1">
    <citation type="submission" date="2025-08" db="UniProtKB">
        <authorList>
            <consortium name="RefSeq"/>
        </authorList>
    </citation>
    <scope>IDENTIFICATION</scope>
    <source>
        <tissue evidence="7">Testes</tissue>
    </source>
</reference>
<keyword evidence="3 4" id="KW-0808">Transferase</keyword>
<comment type="subcellular location">
    <subcellularLocation>
        <location evidence="5">Membrane</location>
        <topology evidence="5">Single-pass membrane protein</topology>
    </subcellularLocation>
</comment>
<evidence type="ECO:0000313" key="6">
    <source>
        <dbReference type="Proteomes" id="UP000694865"/>
    </source>
</evidence>
<evidence type="ECO:0000313" key="7">
    <source>
        <dbReference type="RefSeq" id="XP_002740077.1"/>
    </source>
</evidence>
<dbReference type="Gene3D" id="3.40.50.2000">
    <property type="entry name" value="Glycogen Phosphorylase B"/>
    <property type="match status" value="2"/>
</dbReference>
<dbReference type="InterPro" id="IPR050271">
    <property type="entry name" value="UDP-glycosyltransferase"/>
</dbReference>
<accession>A0ABM0GYC0</accession>
<keyword evidence="6" id="KW-1185">Reference proteome</keyword>
<evidence type="ECO:0000256" key="5">
    <source>
        <dbReference type="RuleBase" id="RU362059"/>
    </source>
</evidence>
<dbReference type="SUPFAM" id="SSF53756">
    <property type="entry name" value="UDP-Glycosyltransferase/glycogen phosphorylase"/>
    <property type="match status" value="1"/>
</dbReference>
<dbReference type="PANTHER" id="PTHR48043:SF145">
    <property type="entry name" value="FI06409P-RELATED"/>
    <property type="match status" value="1"/>
</dbReference>
<name>A0ABM0GYC0_SACKO</name>
<keyword evidence="2 4" id="KW-0328">Glycosyltransferase</keyword>
<gene>
    <name evidence="7" type="primary">LOC100368205</name>
</gene>
<dbReference type="PROSITE" id="PS00375">
    <property type="entry name" value="UDPGT"/>
    <property type="match status" value="1"/>
</dbReference>